<gene>
    <name evidence="8" type="ORF">PAC_17838</name>
</gene>
<feature type="transmembrane region" description="Helical" evidence="7">
    <location>
        <begin position="48"/>
        <end position="67"/>
    </location>
</feature>
<feature type="transmembrane region" description="Helical" evidence="7">
    <location>
        <begin position="79"/>
        <end position="104"/>
    </location>
</feature>
<accession>A0A1L7XSI2</accession>
<evidence type="ECO:0000256" key="7">
    <source>
        <dbReference type="SAM" id="Phobius"/>
    </source>
</evidence>
<dbReference type="SUPFAM" id="SSF103473">
    <property type="entry name" value="MFS general substrate transporter"/>
    <property type="match status" value="1"/>
</dbReference>
<keyword evidence="5 7" id="KW-1133">Transmembrane helix</keyword>
<proteinExistence type="inferred from homology"/>
<keyword evidence="9" id="KW-1185">Reference proteome</keyword>
<dbReference type="PANTHER" id="PTHR23501:SF12">
    <property type="entry name" value="MAJOR FACILITATOR SUPERFAMILY (MFS) PROFILE DOMAIN-CONTAINING PROTEIN-RELATED"/>
    <property type="match status" value="1"/>
</dbReference>
<comment type="subcellular location">
    <subcellularLocation>
        <location evidence="1">Membrane</location>
        <topology evidence="1">Multi-pass membrane protein</topology>
    </subcellularLocation>
</comment>
<evidence type="ECO:0000256" key="3">
    <source>
        <dbReference type="ARBA" id="ARBA00022448"/>
    </source>
</evidence>
<dbReference type="EMBL" id="FJOG01000049">
    <property type="protein sequence ID" value="CZR67939.1"/>
    <property type="molecule type" value="Genomic_DNA"/>
</dbReference>
<name>A0A1L7XSI2_9HELO</name>
<reference evidence="8 9" key="1">
    <citation type="submission" date="2016-03" db="EMBL/GenBank/DDBJ databases">
        <authorList>
            <person name="Ploux O."/>
        </authorList>
    </citation>
    <scope>NUCLEOTIDE SEQUENCE [LARGE SCALE GENOMIC DNA]</scope>
    <source>
        <strain evidence="8 9">UAMH 11012</strain>
    </source>
</reference>
<evidence type="ECO:0000256" key="5">
    <source>
        <dbReference type="ARBA" id="ARBA00022989"/>
    </source>
</evidence>
<evidence type="ECO:0000256" key="2">
    <source>
        <dbReference type="ARBA" id="ARBA00007520"/>
    </source>
</evidence>
<keyword evidence="4 7" id="KW-0812">Transmembrane</keyword>
<evidence type="ECO:0000256" key="6">
    <source>
        <dbReference type="ARBA" id="ARBA00023136"/>
    </source>
</evidence>
<comment type="similarity">
    <text evidence="2">Belongs to the major facilitator superfamily. TCR/Tet family.</text>
</comment>
<dbReference type="GO" id="GO:0022857">
    <property type="term" value="F:transmembrane transporter activity"/>
    <property type="evidence" value="ECO:0007669"/>
    <property type="project" value="TreeGrafter"/>
</dbReference>
<feature type="transmembrane region" description="Helical" evidence="7">
    <location>
        <begin position="116"/>
        <end position="136"/>
    </location>
</feature>
<dbReference type="GO" id="GO:0005886">
    <property type="term" value="C:plasma membrane"/>
    <property type="evidence" value="ECO:0007669"/>
    <property type="project" value="TreeGrafter"/>
</dbReference>
<organism evidence="8 9">
    <name type="scientific">Phialocephala subalpina</name>
    <dbReference type="NCBI Taxonomy" id="576137"/>
    <lineage>
        <taxon>Eukaryota</taxon>
        <taxon>Fungi</taxon>
        <taxon>Dikarya</taxon>
        <taxon>Ascomycota</taxon>
        <taxon>Pezizomycotina</taxon>
        <taxon>Leotiomycetes</taxon>
        <taxon>Helotiales</taxon>
        <taxon>Mollisiaceae</taxon>
        <taxon>Phialocephala</taxon>
        <taxon>Phialocephala fortinii species complex</taxon>
    </lineage>
</organism>
<keyword evidence="6 7" id="KW-0472">Membrane</keyword>
<dbReference type="OrthoDB" id="10021397at2759"/>
<evidence type="ECO:0000313" key="8">
    <source>
        <dbReference type="EMBL" id="CZR67939.1"/>
    </source>
</evidence>
<dbReference type="AlphaFoldDB" id="A0A1L7XSI2"/>
<evidence type="ECO:0000256" key="1">
    <source>
        <dbReference type="ARBA" id="ARBA00004141"/>
    </source>
</evidence>
<protein>
    <submittedName>
        <fullName evidence="8">Uncharacterized protein</fullName>
    </submittedName>
</protein>
<dbReference type="InterPro" id="IPR036259">
    <property type="entry name" value="MFS_trans_sf"/>
</dbReference>
<feature type="transmembrane region" description="Helical" evidence="7">
    <location>
        <begin position="188"/>
        <end position="207"/>
    </location>
</feature>
<evidence type="ECO:0000313" key="9">
    <source>
        <dbReference type="Proteomes" id="UP000184330"/>
    </source>
</evidence>
<evidence type="ECO:0000256" key="4">
    <source>
        <dbReference type="ARBA" id="ARBA00022692"/>
    </source>
</evidence>
<sequence length="259" mass="27977">MRCLPGTQGEFGIGVSTGSTITAQSTRSLAQAEAQLALSSPMFNIDQFDYVFGNAMILTSSSLMYTIDPNTSTFHIYGYTFLIGIGIKSFFTVGFAVVQALLSVSDINNAAGFMSIAQAFGAIALLSIAGSLFQYIGFQKPNPLLPSASAQDPQGLTIRMSSPLFQSFTGDLRHQVIEQVTFSLRNSFTVIIARSALGLLALLFLGYRSVAHGYPPGDNEKWLACSVFEYLNSKACDYTTSAFAAETEIQLEFGEFYGE</sequence>
<dbReference type="Proteomes" id="UP000184330">
    <property type="component" value="Unassembled WGS sequence"/>
</dbReference>
<dbReference type="PANTHER" id="PTHR23501">
    <property type="entry name" value="MAJOR FACILITATOR SUPERFAMILY"/>
    <property type="match status" value="1"/>
</dbReference>
<keyword evidence="3" id="KW-0813">Transport</keyword>